<dbReference type="AlphaFoldDB" id="A0A5K7XET3"/>
<dbReference type="RefSeq" id="WP_152100479.1">
    <property type="nucleotide sequence ID" value="NZ_AP021861.1"/>
</dbReference>
<evidence type="ECO:0000256" key="1">
    <source>
        <dbReference type="SAM" id="MobiDB-lite"/>
    </source>
</evidence>
<feature type="region of interest" description="Disordered" evidence="1">
    <location>
        <begin position="168"/>
        <end position="195"/>
    </location>
</feature>
<accession>A0A5K7XET3</accession>
<reference evidence="3" key="1">
    <citation type="submission" date="2019-10" db="EMBL/GenBank/DDBJ databases">
        <title>Lacipirellula parvula gen. nov., sp. nov., representing a lineage of planctomycetes widespread in freshwater anoxic habitats, and description of the family Lacipirellulaceae.</title>
        <authorList>
            <person name="Dedysh S.N."/>
            <person name="Kulichevskaya I.S."/>
            <person name="Beletsky A.V."/>
            <person name="Rakitin A.L."/>
            <person name="Mardanov A.V."/>
            <person name="Ivanova A.A."/>
            <person name="Saltykova V.X."/>
            <person name="Rijpstra W.I.C."/>
            <person name="Sinninghe Damste J.S."/>
            <person name="Ravin N.V."/>
        </authorList>
    </citation>
    <scope>NUCLEOTIDE SEQUENCE [LARGE SCALE GENOMIC DNA]</scope>
    <source>
        <strain evidence="3">PX69</strain>
    </source>
</reference>
<dbReference type="Proteomes" id="UP000326837">
    <property type="component" value="Chromosome"/>
</dbReference>
<name>A0A5K7XET3_9BACT</name>
<organism evidence="2 3">
    <name type="scientific">Lacipirellula parvula</name>
    <dbReference type="NCBI Taxonomy" id="2650471"/>
    <lineage>
        <taxon>Bacteria</taxon>
        <taxon>Pseudomonadati</taxon>
        <taxon>Planctomycetota</taxon>
        <taxon>Planctomycetia</taxon>
        <taxon>Pirellulales</taxon>
        <taxon>Lacipirellulaceae</taxon>
        <taxon>Lacipirellula</taxon>
    </lineage>
</organism>
<dbReference type="EMBL" id="AP021861">
    <property type="protein sequence ID" value="BBO35008.1"/>
    <property type="molecule type" value="Genomic_DNA"/>
</dbReference>
<evidence type="ECO:0000313" key="3">
    <source>
        <dbReference type="Proteomes" id="UP000326837"/>
    </source>
</evidence>
<evidence type="ECO:0000313" key="2">
    <source>
        <dbReference type="EMBL" id="BBO35008.1"/>
    </source>
</evidence>
<dbReference type="KEGG" id="lpav:PLANPX_4620"/>
<sequence>MNDDQISDPIDQEIRINEFREAAREAVDGEMYSWEDPDAPPAITEQFWANVLEYEQTQQSCHFLMLERVGIELPPPEQLNDEQIGTKLWEVIHALSGMQVYLSQTDHWSDRELYEELWHDTLREYAREFPPDSGWRCHIDFLSSGSDEDNLLYLKHYADEEYRRRWHDDWPDDVMPSHEDPQYDRDSKLPKPLEP</sequence>
<proteinExistence type="predicted"/>
<keyword evidence="3" id="KW-1185">Reference proteome</keyword>
<protein>
    <submittedName>
        <fullName evidence="2">Uncharacterized protein</fullName>
    </submittedName>
</protein>
<gene>
    <name evidence="2" type="ORF">PLANPX_4620</name>
</gene>